<dbReference type="RefSeq" id="WP_011278122.1">
    <property type="nucleotide sequence ID" value="NZ_BHWZ01000003.1"/>
</dbReference>
<dbReference type="PaxDb" id="1435377-SUSAZ_06100"/>
<evidence type="ECO:0000259" key="2">
    <source>
        <dbReference type="Pfam" id="PF25865"/>
    </source>
</evidence>
<dbReference type="AlphaFoldDB" id="A0A0U2XZ09"/>
<dbReference type="Proteomes" id="UP000060043">
    <property type="component" value="Chromosome"/>
</dbReference>
<evidence type="ECO:0000313" key="5">
    <source>
        <dbReference type="Proteomes" id="UP000060043"/>
    </source>
</evidence>
<evidence type="ECO:0000313" key="6">
    <source>
        <dbReference type="Proteomes" id="UP000065473"/>
    </source>
</evidence>
<dbReference type="EMBL" id="CP013694">
    <property type="protein sequence ID" value="ALU28529.1"/>
    <property type="molecule type" value="Genomic_DNA"/>
</dbReference>
<sequence length="153" mass="17686">MLDEMVMNELRKEEEISEIRTEDLEKYIHNLRKLRVKFADDIHKAEVSVYEELAESLFELRISKVVESIQPKGFDKELLGLISMMKNIYKNYLSGNYYTKDGKILCKVVNPLTYNNITLNSGDFILLPLHLVLLLSTAGFITPLEVVNRDESS</sequence>
<accession>A0A0U2XZ09</accession>
<dbReference type="EMBL" id="CP013695">
    <property type="protein sequence ID" value="ALU31238.1"/>
    <property type="molecule type" value="Genomic_DNA"/>
</dbReference>
<protein>
    <submittedName>
        <fullName evidence="3">Uncharacterized protein</fullName>
    </submittedName>
</protein>
<dbReference type="GeneID" id="14551783"/>
<reference evidence="5 6" key="1">
    <citation type="submission" date="2015-12" db="EMBL/GenBank/DDBJ databases">
        <title>A stable core within a dynamic pangenome in Sulfolobus acidocaldarius.</title>
        <authorList>
            <person name="Anderson R."/>
            <person name="Kouris A."/>
            <person name="Seward C."/>
            <person name="Campbell K."/>
            <person name="Whitaker R."/>
        </authorList>
    </citation>
    <scope>NUCLEOTIDE SEQUENCE [LARGE SCALE GENOMIC DNA]</scope>
    <source>
        <strain evidence="3 6">GG12-C01-09</strain>
        <strain evidence="4 5">NG05B_CO5_07</strain>
    </source>
</reference>
<dbReference type="OrthoDB" id="34038at2157"/>
<dbReference type="STRING" id="1435377.SUSAZ_06100"/>
<feature type="domain" description="Gins15 C-terminal" evidence="2">
    <location>
        <begin position="95"/>
        <end position="145"/>
    </location>
</feature>
<evidence type="ECO:0000313" key="4">
    <source>
        <dbReference type="EMBL" id="ALU31238.1"/>
    </source>
</evidence>
<name>A0A0U2XZ09_9CREN</name>
<dbReference type="Proteomes" id="UP000065473">
    <property type="component" value="Chromosome"/>
</dbReference>
<feature type="domain" description="Gins15 N-terminal" evidence="1">
    <location>
        <begin position="1"/>
        <end position="75"/>
    </location>
</feature>
<dbReference type="InterPro" id="IPR059062">
    <property type="entry name" value="Gins15_C"/>
</dbReference>
<evidence type="ECO:0000259" key="1">
    <source>
        <dbReference type="Pfam" id="PF25864"/>
    </source>
</evidence>
<dbReference type="OMA" id="VEPCRVE"/>
<proteinExistence type="predicted"/>
<dbReference type="InterPro" id="IPR059061">
    <property type="entry name" value="Gins15_N"/>
</dbReference>
<dbReference type="Pfam" id="PF25864">
    <property type="entry name" value="Gins15_N"/>
    <property type="match status" value="1"/>
</dbReference>
<gene>
    <name evidence="3" type="ORF">ATY89_00110</name>
    <name evidence="4" type="ORF">ATZ20_03155</name>
</gene>
<organism evidence="3 6">
    <name type="scientific">Sulfolobus acidocaldarius</name>
    <dbReference type="NCBI Taxonomy" id="2285"/>
    <lineage>
        <taxon>Archaea</taxon>
        <taxon>Thermoproteota</taxon>
        <taxon>Thermoprotei</taxon>
        <taxon>Sulfolobales</taxon>
        <taxon>Sulfolobaceae</taxon>
        <taxon>Sulfolobus</taxon>
    </lineage>
</organism>
<dbReference type="Pfam" id="PF25865">
    <property type="entry name" value="Gins15_C"/>
    <property type="match status" value="1"/>
</dbReference>
<evidence type="ECO:0000313" key="3">
    <source>
        <dbReference type="EMBL" id="ALU28529.1"/>
    </source>
</evidence>